<dbReference type="Proteomes" id="UP001153714">
    <property type="component" value="Chromosome 11"/>
</dbReference>
<organism evidence="5 6">
    <name type="scientific">Diatraea saccharalis</name>
    <name type="common">sugarcane borer</name>
    <dbReference type="NCBI Taxonomy" id="40085"/>
    <lineage>
        <taxon>Eukaryota</taxon>
        <taxon>Metazoa</taxon>
        <taxon>Ecdysozoa</taxon>
        <taxon>Arthropoda</taxon>
        <taxon>Hexapoda</taxon>
        <taxon>Insecta</taxon>
        <taxon>Pterygota</taxon>
        <taxon>Neoptera</taxon>
        <taxon>Endopterygota</taxon>
        <taxon>Lepidoptera</taxon>
        <taxon>Glossata</taxon>
        <taxon>Ditrysia</taxon>
        <taxon>Pyraloidea</taxon>
        <taxon>Crambidae</taxon>
        <taxon>Crambinae</taxon>
        <taxon>Diatraea</taxon>
    </lineage>
</organism>
<dbReference type="PANTHER" id="PTHR22576">
    <property type="entry name" value="MUCOSA ASSOCIATED LYMPHOID TISSUE LYMPHOMA TRANSLOCATION PROTEIN 1/PARACASPASE"/>
    <property type="match status" value="1"/>
</dbReference>
<dbReference type="InterPro" id="IPR015917">
    <property type="entry name" value="Pept_C14A"/>
</dbReference>
<evidence type="ECO:0008006" key="7">
    <source>
        <dbReference type="Google" id="ProtNLM"/>
    </source>
</evidence>
<dbReference type="PANTHER" id="PTHR22576:SF41">
    <property type="entry name" value="CASPASE 14, APOPTOSIS-RELATED CYSTEINE PEPTIDASE"/>
    <property type="match status" value="1"/>
</dbReference>
<gene>
    <name evidence="5" type="ORF">DIATSA_LOCUS2082</name>
</gene>
<dbReference type="PROSITE" id="PS50207">
    <property type="entry name" value="CASPASE_P10"/>
    <property type="match status" value="1"/>
</dbReference>
<dbReference type="Pfam" id="PF23725">
    <property type="entry name" value="Dredd_N"/>
    <property type="match status" value="1"/>
</dbReference>
<dbReference type="InterPro" id="IPR029030">
    <property type="entry name" value="Caspase-like_dom_sf"/>
</dbReference>
<sequence>MLKSDANINRNSDIIFNIDLITINMIPLIEKDIDPCDLISIVFLLYNVPDTALQRLNIYQRVSKDILNNDSNLLLDWALHAQSQPSWKMELLEALHTCQLYFVIRKMGLPVDAVKRYYENTNETLLNPMKKTLYRLCENMNVDKLYKLKKTLLTYNIDTSDYETCELVLLHLMCQKFISINMKYGKWNGNMDIESLAKIIDNFADLHVFASEMRRIEFNANNVNTTIQNSNQIVTSTPQTLKTDEKLQNNESHTGFNNFKEIFDMFNDLKLEDIPEQNLKSDNRALGKDAYQIINPKAPGICLIINQEKFHPSKQSIESMSQTIPLENRDGSTQDKDNLRDTMSKLNFEVVVHENIDHNEMIECIKSVIKFKVHERHSMFILCILSHGTKGHVYAADSVKIKVEDIESLLDSDDAIHLRNKPKIMILQACQTNDSQPLYTPLVADSPKPNFKYYIRKSDILIYWATAPSYEAYRIPTMGSIFIQMLCEAIKKYSKKEHLNDLFTIVNYAIKRMCVNLKRDQLPKVEHTLIKKLYLQIPEK</sequence>
<proteinExistence type="inferred from homology"/>
<reference evidence="5" key="1">
    <citation type="submission" date="2021-12" db="EMBL/GenBank/DDBJ databases">
        <authorList>
            <person name="King R."/>
        </authorList>
    </citation>
    <scope>NUCLEOTIDE SEQUENCE</scope>
</reference>
<name>A0A9N9QV55_9NEOP</name>
<comment type="similarity">
    <text evidence="1 2">Belongs to the peptidase C14A family.</text>
</comment>
<evidence type="ECO:0000259" key="4">
    <source>
        <dbReference type="PROSITE" id="PS50208"/>
    </source>
</evidence>
<evidence type="ECO:0000256" key="1">
    <source>
        <dbReference type="ARBA" id="ARBA00010134"/>
    </source>
</evidence>
<dbReference type="EMBL" id="OU893342">
    <property type="protein sequence ID" value="CAG9783955.1"/>
    <property type="molecule type" value="Genomic_DNA"/>
</dbReference>
<dbReference type="OrthoDB" id="6044770at2759"/>
<evidence type="ECO:0000313" key="5">
    <source>
        <dbReference type="EMBL" id="CAG9783955.1"/>
    </source>
</evidence>
<dbReference type="AlphaFoldDB" id="A0A9N9QV55"/>
<dbReference type="GO" id="GO:0006508">
    <property type="term" value="P:proteolysis"/>
    <property type="evidence" value="ECO:0007669"/>
    <property type="project" value="InterPro"/>
</dbReference>
<dbReference type="InterPro" id="IPR001309">
    <property type="entry name" value="Pept_C14_p20"/>
</dbReference>
<evidence type="ECO:0000256" key="2">
    <source>
        <dbReference type="RuleBase" id="RU003971"/>
    </source>
</evidence>
<dbReference type="SUPFAM" id="SSF52129">
    <property type="entry name" value="Caspase-like"/>
    <property type="match status" value="1"/>
</dbReference>
<dbReference type="InterPro" id="IPR056259">
    <property type="entry name" value="Dredd_N"/>
</dbReference>
<feature type="domain" description="Caspase family p20" evidence="4">
    <location>
        <begin position="298"/>
        <end position="434"/>
    </location>
</feature>
<dbReference type="InterPro" id="IPR052039">
    <property type="entry name" value="Caspase-related_regulators"/>
</dbReference>
<feature type="domain" description="Caspase family p10" evidence="3">
    <location>
        <begin position="457"/>
        <end position="535"/>
    </location>
</feature>
<dbReference type="Gene3D" id="3.40.50.1460">
    <property type="match status" value="1"/>
</dbReference>
<evidence type="ECO:0000313" key="6">
    <source>
        <dbReference type="Proteomes" id="UP001153714"/>
    </source>
</evidence>
<protein>
    <recommendedName>
        <fullName evidence="7">Caspase-8</fullName>
    </recommendedName>
</protein>
<accession>A0A9N9QV55</accession>
<dbReference type="PRINTS" id="PR00376">
    <property type="entry name" value="IL1BCENZYME"/>
</dbReference>
<dbReference type="GO" id="GO:0004197">
    <property type="term" value="F:cysteine-type endopeptidase activity"/>
    <property type="evidence" value="ECO:0007669"/>
    <property type="project" value="InterPro"/>
</dbReference>
<dbReference type="InterPro" id="IPR056260">
    <property type="entry name" value="Dredd_2nd"/>
</dbReference>
<dbReference type="Pfam" id="PF23724">
    <property type="entry name" value="Dredd_2nd"/>
    <property type="match status" value="1"/>
</dbReference>
<keyword evidence="6" id="KW-1185">Reference proteome</keyword>
<dbReference type="InterPro" id="IPR011600">
    <property type="entry name" value="Pept_C14_caspase"/>
</dbReference>
<dbReference type="InterPro" id="IPR002138">
    <property type="entry name" value="Pept_C14_p10"/>
</dbReference>
<reference evidence="5" key="2">
    <citation type="submission" date="2022-10" db="EMBL/GenBank/DDBJ databases">
        <authorList>
            <consortium name="ENA_rothamsted_submissions"/>
            <consortium name="culmorum"/>
            <person name="King R."/>
        </authorList>
    </citation>
    <scope>NUCLEOTIDE SEQUENCE</scope>
</reference>
<evidence type="ECO:0000259" key="3">
    <source>
        <dbReference type="PROSITE" id="PS50207"/>
    </source>
</evidence>
<dbReference type="Pfam" id="PF00656">
    <property type="entry name" value="Peptidase_C14"/>
    <property type="match status" value="1"/>
</dbReference>
<dbReference type="SMART" id="SM00115">
    <property type="entry name" value="CASc"/>
    <property type="match status" value="1"/>
</dbReference>
<dbReference type="PROSITE" id="PS50208">
    <property type="entry name" value="CASPASE_P20"/>
    <property type="match status" value="1"/>
</dbReference>